<evidence type="ECO:0000256" key="1">
    <source>
        <dbReference type="SAM" id="SignalP"/>
    </source>
</evidence>
<dbReference type="Proteomes" id="UP001595868">
    <property type="component" value="Unassembled WGS sequence"/>
</dbReference>
<comment type="caution">
    <text evidence="2">The sequence shown here is derived from an EMBL/GenBank/DDBJ whole genome shotgun (WGS) entry which is preliminary data.</text>
</comment>
<proteinExistence type="predicted"/>
<protein>
    <recommendedName>
        <fullName evidence="4">Peptidase inhibitor family I36</fullName>
    </recommendedName>
</protein>
<feature type="chain" id="PRO_5045888263" description="Peptidase inhibitor family I36" evidence="1">
    <location>
        <begin position="17"/>
        <end position="142"/>
    </location>
</feature>
<keyword evidence="3" id="KW-1185">Reference proteome</keyword>
<accession>A0ABV8KFB8</accession>
<reference evidence="3" key="1">
    <citation type="journal article" date="2019" name="Int. J. Syst. Evol. Microbiol.">
        <title>The Global Catalogue of Microorganisms (GCM) 10K type strain sequencing project: providing services to taxonomists for standard genome sequencing and annotation.</title>
        <authorList>
            <consortium name="The Broad Institute Genomics Platform"/>
            <consortium name="The Broad Institute Genome Sequencing Center for Infectious Disease"/>
            <person name="Wu L."/>
            <person name="Ma J."/>
        </authorList>
    </citation>
    <scope>NUCLEOTIDE SEQUENCE [LARGE SCALE GENOMIC DNA]</scope>
    <source>
        <strain evidence="3">2902at01</strain>
    </source>
</reference>
<evidence type="ECO:0008006" key="4">
    <source>
        <dbReference type="Google" id="ProtNLM"/>
    </source>
</evidence>
<evidence type="ECO:0000313" key="2">
    <source>
        <dbReference type="EMBL" id="MFC4104675.1"/>
    </source>
</evidence>
<evidence type="ECO:0000313" key="3">
    <source>
        <dbReference type="Proteomes" id="UP001595868"/>
    </source>
</evidence>
<keyword evidence="1" id="KW-0732">Signal</keyword>
<gene>
    <name evidence="2" type="ORF">ACFOX0_01805</name>
</gene>
<dbReference type="EMBL" id="JBHSBN010000001">
    <property type="protein sequence ID" value="MFC4104675.1"/>
    <property type="molecule type" value="Genomic_DNA"/>
</dbReference>
<sequence>MTAVFVVFAAPAPAMAADNWHRMCGYEFASCQTGVKAGLVDADQCMTASGGLYGHSTQVCVKYDGDYVYVRDGQADGHSAIGVIESDNGNVIKRHCRNPYGSGTWAKCNFNWSESGYKWVGGGYLANFDSMPREWLWKFTNN</sequence>
<organism evidence="2 3">
    <name type="scientific">Micromonospora zhanjiangensis</name>
    <dbReference type="NCBI Taxonomy" id="1522057"/>
    <lineage>
        <taxon>Bacteria</taxon>
        <taxon>Bacillati</taxon>
        <taxon>Actinomycetota</taxon>
        <taxon>Actinomycetes</taxon>
        <taxon>Micromonosporales</taxon>
        <taxon>Micromonosporaceae</taxon>
        <taxon>Micromonospora</taxon>
    </lineage>
</organism>
<dbReference type="RefSeq" id="WP_377541603.1">
    <property type="nucleotide sequence ID" value="NZ_JBHSBN010000001.1"/>
</dbReference>
<feature type="signal peptide" evidence="1">
    <location>
        <begin position="1"/>
        <end position="16"/>
    </location>
</feature>
<name>A0ABV8KFB8_9ACTN</name>